<gene>
    <name evidence="1" type="ORF">PCOS0759_LOCUS6551</name>
</gene>
<dbReference type="AlphaFoldDB" id="A0A7S1PHX3"/>
<name>A0A7S1PHX3_9EUKA</name>
<evidence type="ECO:0000313" key="1">
    <source>
        <dbReference type="EMBL" id="CAD9083309.1"/>
    </source>
</evidence>
<dbReference type="EMBL" id="HBGD01007921">
    <property type="protein sequence ID" value="CAD9083309.1"/>
    <property type="molecule type" value="Transcribed_RNA"/>
</dbReference>
<organism evidence="1">
    <name type="scientific">Percolomonas cosmopolitus</name>
    <dbReference type="NCBI Taxonomy" id="63605"/>
    <lineage>
        <taxon>Eukaryota</taxon>
        <taxon>Discoba</taxon>
        <taxon>Heterolobosea</taxon>
        <taxon>Tetramitia</taxon>
        <taxon>Eutetramitia</taxon>
        <taxon>Percolomonadidae</taxon>
        <taxon>Percolomonas</taxon>
    </lineage>
</organism>
<reference evidence="1" key="1">
    <citation type="submission" date="2021-01" db="EMBL/GenBank/DDBJ databases">
        <authorList>
            <person name="Corre E."/>
            <person name="Pelletier E."/>
            <person name="Niang G."/>
            <person name="Scheremetjew M."/>
            <person name="Finn R."/>
            <person name="Kale V."/>
            <person name="Holt S."/>
            <person name="Cochrane G."/>
            <person name="Meng A."/>
            <person name="Brown T."/>
            <person name="Cohen L."/>
        </authorList>
    </citation>
    <scope>NUCLEOTIDE SEQUENCE</scope>
    <source>
        <strain evidence="1">WS</strain>
    </source>
</reference>
<protein>
    <submittedName>
        <fullName evidence="1">Uncharacterized protein</fullName>
    </submittedName>
</protein>
<accession>A0A7S1PHX3</accession>
<proteinExistence type="predicted"/>
<sequence length="172" mass="20311">MLRHLTMTQHNFPTDIVAVFFEFVPTNALLFLLPIQKRKSELRNLFHNYVIPSQNDTFTLNVQQMITNYDLESIIYLLKFEGTELGEFRLSLFPHSAYRDEVEDMVTRAFRSGDDHFVDKLVETEKISRSRCALLDSQIDNDYERIVNKYDSDDLDEYYDFCDYMSGVMQAC</sequence>